<sequence length="94" mass="10298">MRPGKDFTKIALDKAKSDNIARNGGVMRDDITGEIMTPHPRTTKGSTVPPSAVQGDHVIPKKPKDPTVKPGSNSFKNLKLRRAEHNKKKSNKSP</sequence>
<evidence type="ECO:0000313" key="3">
    <source>
        <dbReference type="Proteomes" id="UP000600139"/>
    </source>
</evidence>
<dbReference type="RefSeq" id="WP_200353144.1">
    <property type="nucleotide sequence ID" value="NZ_BAABHZ010000002.1"/>
</dbReference>
<dbReference type="AlphaFoldDB" id="A0A934VDI8"/>
<accession>A0A934VDI8</accession>
<reference evidence="2" key="1">
    <citation type="submission" date="2021-01" db="EMBL/GenBank/DDBJ databases">
        <title>Modified the classification status of verrucomicrobia.</title>
        <authorList>
            <person name="Feng X."/>
        </authorList>
    </citation>
    <scope>NUCLEOTIDE SEQUENCE</scope>
    <source>
        <strain evidence="2">JCM 18052</strain>
    </source>
</reference>
<proteinExistence type="predicted"/>
<evidence type="ECO:0000313" key="2">
    <source>
        <dbReference type="EMBL" id="MBK1818195.1"/>
    </source>
</evidence>
<evidence type="ECO:0000256" key="1">
    <source>
        <dbReference type="SAM" id="MobiDB-lite"/>
    </source>
</evidence>
<gene>
    <name evidence="2" type="ORF">JIN84_21405</name>
</gene>
<comment type="caution">
    <text evidence="2">The sequence shown here is derived from an EMBL/GenBank/DDBJ whole genome shotgun (WGS) entry which is preliminary data.</text>
</comment>
<dbReference type="EMBL" id="JAENIK010000013">
    <property type="protein sequence ID" value="MBK1818195.1"/>
    <property type="molecule type" value="Genomic_DNA"/>
</dbReference>
<organism evidence="2 3">
    <name type="scientific">Luteolibacter yonseiensis</name>
    <dbReference type="NCBI Taxonomy" id="1144680"/>
    <lineage>
        <taxon>Bacteria</taxon>
        <taxon>Pseudomonadati</taxon>
        <taxon>Verrucomicrobiota</taxon>
        <taxon>Verrucomicrobiia</taxon>
        <taxon>Verrucomicrobiales</taxon>
        <taxon>Verrucomicrobiaceae</taxon>
        <taxon>Luteolibacter</taxon>
    </lineage>
</organism>
<feature type="compositionally biased region" description="Basic and acidic residues" evidence="1">
    <location>
        <begin position="58"/>
        <end position="67"/>
    </location>
</feature>
<feature type="region of interest" description="Disordered" evidence="1">
    <location>
        <begin position="21"/>
        <end position="94"/>
    </location>
</feature>
<dbReference type="Proteomes" id="UP000600139">
    <property type="component" value="Unassembled WGS sequence"/>
</dbReference>
<name>A0A934VDI8_9BACT</name>
<protein>
    <submittedName>
        <fullName evidence="2">Uncharacterized protein</fullName>
    </submittedName>
</protein>
<keyword evidence="3" id="KW-1185">Reference proteome</keyword>
<feature type="compositionally biased region" description="Basic residues" evidence="1">
    <location>
        <begin position="78"/>
        <end position="94"/>
    </location>
</feature>